<evidence type="ECO:0000313" key="2">
    <source>
        <dbReference type="EMBL" id="CAG8560850.1"/>
    </source>
</evidence>
<comment type="caution">
    <text evidence="2">The sequence shown here is derived from an EMBL/GenBank/DDBJ whole genome shotgun (WGS) entry which is preliminary data.</text>
</comment>
<protein>
    <submittedName>
        <fullName evidence="2">6113_t:CDS:1</fullName>
    </submittedName>
</protein>
<evidence type="ECO:0000259" key="1">
    <source>
        <dbReference type="Pfam" id="PF06985"/>
    </source>
</evidence>
<dbReference type="AlphaFoldDB" id="A0A9N9FTE6"/>
<name>A0A9N9FTE6_9GLOM</name>
<dbReference type="Proteomes" id="UP000789572">
    <property type="component" value="Unassembled WGS sequence"/>
</dbReference>
<reference evidence="2" key="1">
    <citation type="submission" date="2021-06" db="EMBL/GenBank/DDBJ databases">
        <authorList>
            <person name="Kallberg Y."/>
            <person name="Tangrot J."/>
            <person name="Rosling A."/>
        </authorList>
    </citation>
    <scope>NUCLEOTIDE SEQUENCE</scope>
    <source>
        <strain evidence="2">IA702</strain>
    </source>
</reference>
<dbReference type="OrthoDB" id="2447218at2759"/>
<accession>A0A9N9FTE6</accession>
<sequence>MDCLCINQRDEEELAFEISKLRQYYRSAKVTLIPIQKEIDRNISLSSLQPKGDGKAEMEEVFSAALDIIKMIVRSDWFRRTWTFQEGLLSPQTVFMFDDCLVDGRFLAMVWSIKQAYYEEGYNPEDEIYLSLFQALKAIERRERFIIVDGIYSVLGLLSYGSKVRPKYKENNHYTKKDFVEELVNVMKIAVENGHGEPLS</sequence>
<evidence type="ECO:0000313" key="3">
    <source>
        <dbReference type="Proteomes" id="UP000789572"/>
    </source>
</evidence>
<dbReference type="PANTHER" id="PTHR24148:SF81">
    <property type="entry name" value="HETEROKARYON INCOMPATIBILITY DOMAIN-CONTAINING PROTEIN"/>
    <property type="match status" value="1"/>
</dbReference>
<feature type="domain" description="Heterokaryon incompatibility" evidence="1">
    <location>
        <begin position="2"/>
        <end position="86"/>
    </location>
</feature>
<keyword evidence="3" id="KW-1185">Reference proteome</keyword>
<dbReference type="Pfam" id="PF06985">
    <property type="entry name" value="HET"/>
    <property type="match status" value="1"/>
</dbReference>
<proteinExistence type="predicted"/>
<dbReference type="InterPro" id="IPR052895">
    <property type="entry name" value="HetReg/Transcr_Mod"/>
</dbReference>
<dbReference type="EMBL" id="CAJVPJ010000853">
    <property type="protein sequence ID" value="CAG8560850.1"/>
    <property type="molecule type" value="Genomic_DNA"/>
</dbReference>
<gene>
    <name evidence="2" type="ORF">POCULU_LOCUS5500</name>
</gene>
<dbReference type="InterPro" id="IPR010730">
    <property type="entry name" value="HET"/>
</dbReference>
<organism evidence="2 3">
    <name type="scientific">Paraglomus occultum</name>
    <dbReference type="NCBI Taxonomy" id="144539"/>
    <lineage>
        <taxon>Eukaryota</taxon>
        <taxon>Fungi</taxon>
        <taxon>Fungi incertae sedis</taxon>
        <taxon>Mucoromycota</taxon>
        <taxon>Glomeromycotina</taxon>
        <taxon>Glomeromycetes</taxon>
        <taxon>Paraglomerales</taxon>
        <taxon>Paraglomeraceae</taxon>
        <taxon>Paraglomus</taxon>
    </lineage>
</organism>
<dbReference type="PANTHER" id="PTHR24148">
    <property type="entry name" value="ANKYRIN REPEAT DOMAIN-CONTAINING PROTEIN 39 HOMOLOG-RELATED"/>
    <property type="match status" value="1"/>
</dbReference>